<dbReference type="EMBL" id="PSQE01000004">
    <property type="protein sequence ID" value="RHN60592.1"/>
    <property type="molecule type" value="Genomic_DNA"/>
</dbReference>
<dbReference type="Gramene" id="rna22925">
    <property type="protein sequence ID" value="RHN60592.1"/>
    <property type="gene ID" value="gene22925"/>
</dbReference>
<name>A0A072UJT0_MEDTR</name>
<dbReference type="Proteomes" id="UP000265566">
    <property type="component" value="Chromosome 4"/>
</dbReference>
<keyword evidence="4" id="KW-0378">Hydrolase</keyword>
<feature type="chain" id="PRO_5014499739" evidence="2">
    <location>
        <begin position="22"/>
        <end position="352"/>
    </location>
</feature>
<sequence>MGCSSAFSTYFLLLLFVPIYGKPLVPALFIFGDSSLDVGNNNYLPTLIKANFLPYGKDFINHLPSGRFSNGKIVIDFASETLGFISYQPAYLSLYIKGKYLLNGVNFASSGSGYLDSTARTWSALSISQQLECYKDYQEELVKIAGRSNASSIISGAVYIVGFGTGDFFLNYFINPLLHNVHTPYQFSDILVQNYAKFIQNLYALGARKIGVPTLIPLGCLPAAITLFGPAHSKECVVKINDVAIYFNQKLNSTSVNLRKKLPGLSLAILDAYKPFHNLVTKPSEYGFSETRKGCIGSSLVENIPIFNNKKTIITTCPNASKYVFWDGLHPTEATNKYMAAELIADAMPLIS</sequence>
<dbReference type="PANTHER" id="PTHR45642">
    <property type="entry name" value="GDSL ESTERASE/LIPASE EXL3"/>
    <property type="match status" value="1"/>
</dbReference>
<reference evidence="3 6" key="2">
    <citation type="journal article" date="2014" name="BMC Genomics">
        <title>An improved genome release (version Mt4.0) for the model legume Medicago truncatula.</title>
        <authorList>
            <person name="Tang H."/>
            <person name="Krishnakumar V."/>
            <person name="Bidwell S."/>
            <person name="Rosen B."/>
            <person name="Chan A."/>
            <person name="Zhou S."/>
            <person name="Gentzbittel L."/>
            <person name="Childs K.L."/>
            <person name="Yandell M."/>
            <person name="Gundlach H."/>
            <person name="Mayer K.F."/>
            <person name="Schwartz D.C."/>
            <person name="Town C.D."/>
        </authorList>
    </citation>
    <scope>GENOME REANNOTATION</scope>
    <source>
        <strain evidence="3">A17</strain>
        <strain evidence="5 6">cv. Jemalong A17</strain>
    </source>
</reference>
<organism evidence="3 6">
    <name type="scientific">Medicago truncatula</name>
    <name type="common">Barrel medic</name>
    <name type="synonym">Medicago tribuloides</name>
    <dbReference type="NCBI Taxonomy" id="3880"/>
    <lineage>
        <taxon>Eukaryota</taxon>
        <taxon>Viridiplantae</taxon>
        <taxon>Streptophyta</taxon>
        <taxon>Embryophyta</taxon>
        <taxon>Tracheophyta</taxon>
        <taxon>Spermatophyta</taxon>
        <taxon>Magnoliopsida</taxon>
        <taxon>eudicotyledons</taxon>
        <taxon>Gunneridae</taxon>
        <taxon>Pentapetalae</taxon>
        <taxon>rosids</taxon>
        <taxon>fabids</taxon>
        <taxon>Fabales</taxon>
        <taxon>Fabaceae</taxon>
        <taxon>Papilionoideae</taxon>
        <taxon>50 kb inversion clade</taxon>
        <taxon>NPAAA clade</taxon>
        <taxon>Hologalegina</taxon>
        <taxon>IRL clade</taxon>
        <taxon>Trifolieae</taxon>
        <taxon>Medicago</taxon>
    </lineage>
</organism>
<keyword evidence="2" id="KW-0732">Signal</keyword>
<dbReference type="EC" id="3.1.1.3" evidence="4"/>
<dbReference type="InterPro" id="IPR050592">
    <property type="entry name" value="GDSL_lipolytic_enzyme"/>
</dbReference>
<dbReference type="KEGG" id="mtr:25492335"/>
<evidence type="ECO:0000256" key="1">
    <source>
        <dbReference type="ARBA" id="ARBA00008668"/>
    </source>
</evidence>
<dbReference type="HOGENOM" id="CLU_015101_0_1_1"/>
<evidence type="ECO:0000313" key="3">
    <source>
        <dbReference type="EMBL" id="KEH29917.1"/>
    </source>
</evidence>
<evidence type="ECO:0000313" key="4">
    <source>
        <dbReference type="EMBL" id="RHN60592.1"/>
    </source>
</evidence>
<dbReference type="SUPFAM" id="SSF52266">
    <property type="entry name" value="SGNH hydrolase"/>
    <property type="match status" value="1"/>
</dbReference>
<proteinExistence type="inferred from homology"/>
<keyword evidence="6" id="KW-1185">Reference proteome</keyword>
<dbReference type="CDD" id="cd01837">
    <property type="entry name" value="SGNH_plant_lipase_like"/>
    <property type="match status" value="1"/>
</dbReference>
<dbReference type="EnsemblPlants" id="KEH29917">
    <property type="protein sequence ID" value="KEH29917"/>
    <property type="gene ID" value="MTR_4g056160"/>
</dbReference>
<evidence type="ECO:0000256" key="2">
    <source>
        <dbReference type="SAM" id="SignalP"/>
    </source>
</evidence>
<dbReference type="InterPro" id="IPR035669">
    <property type="entry name" value="SGNH_plant_lipase-like"/>
</dbReference>
<dbReference type="EMBL" id="CM001220">
    <property type="protein sequence ID" value="KEH29917.1"/>
    <property type="molecule type" value="Genomic_DNA"/>
</dbReference>
<dbReference type="InterPro" id="IPR001087">
    <property type="entry name" value="GDSL"/>
</dbReference>
<dbReference type="Gene3D" id="3.40.50.1110">
    <property type="entry name" value="SGNH hydrolase"/>
    <property type="match status" value="1"/>
</dbReference>
<dbReference type="STRING" id="3880.A0A072UJT0"/>
<reference evidence="5" key="3">
    <citation type="submission" date="2015-04" db="UniProtKB">
        <authorList>
            <consortium name="EnsemblPlants"/>
        </authorList>
    </citation>
    <scope>IDENTIFICATION</scope>
    <source>
        <strain evidence="5">cv. Jemalong A17</strain>
    </source>
</reference>
<dbReference type="OrthoDB" id="1600564at2759"/>
<accession>A0A072UJT0</accession>
<reference evidence="3 6" key="1">
    <citation type="journal article" date="2011" name="Nature">
        <title>The Medicago genome provides insight into the evolution of rhizobial symbioses.</title>
        <authorList>
            <person name="Young N.D."/>
            <person name="Debelle F."/>
            <person name="Oldroyd G.E."/>
            <person name="Geurts R."/>
            <person name="Cannon S.B."/>
            <person name="Udvardi M.K."/>
            <person name="Benedito V.A."/>
            <person name="Mayer K.F."/>
            <person name="Gouzy J."/>
            <person name="Schoof H."/>
            <person name="Van de Peer Y."/>
            <person name="Proost S."/>
            <person name="Cook D.R."/>
            <person name="Meyers B.C."/>
            <person name="Spannagl M."/>
            <person name="Cheung F."/>
            <person name="De Mita S."/>
            <person name="Krishnakumar V."/>
            <person name="Gundlach H."/>
            <person name="Zhou S."/>
            <person name="Mudge J."/>
            <person name="Bharti A.K."/>
            <person name="Murray J.D."/>
            <person name="Naoumkina M.A."/>
            <person name="Rosen B."/>
            <person name="Silverstein K.A."/>
            <person name="Tang H."/>
            <person name="Rombauts S."/>
            <person name="Zhao P.X."/>
            <person name="Zhou P."/>
            <person name="Barbe V."/>
            <person name="Bardou P."/>
            <person name="Bechner M."/>
            <person name="Bellec A."/>
            <person name="Berger A."/>
            <person name="Berges H."/>
            <person name="Bidwell S."/>
            <person name="Bisseling T."/>
            <person name="Choisne N."/>
            <person name="Couloux A."/>
            <person name="Denny R."/>
            <person name="Deshpande S."/>
            <person name="Dai X."/>
            <person name="Doyle J.J."/>
            <person name="Dudez A.M."/>
            <person name="Farmer A.D."/>
            <person name="Fouteau S."/>
            <person name="Franken C."/>
            <person name="Gibelin C."/>
            <person name="Gish J."/>
            <person name="Goldstein S."/>
            <person name="Gonzalez A.J."/>
            <person name="Green P.J."/>
            <person name="Hallab A."/>
            <person name="Hartog M."/>
            <person name="Hua A."/>
            <person name="Humphray S.J."/>
            <person name="Jeong D.H."/>
            <person name="Jing Y."/>
            <person name="Jocker A."/>
            <person name="Kenton S.M."/>
            <person name="Kim D.J."/>
            <person name="Klee K."/>
            <person name="Lai H."/>
            <person name="Lang C."/>
            <person name="Lin S."/>
            <person name="Macmil S.L."/>
            <person name="Magdelenat G."/>
            <person name="Matthews L."/>
            <person name="McCorrison J."/>
            <person name="Monaghan E.L."/>
            <person name="Mun J.H."/>
            <person name="Najar F.Z."/>
            <person name="Nicholson C."/>
            <person name="Noirot C."/>
            <person name="O'Bleness M."/>
            <person name="Paule C.R."/>
            <person name="Poulain J."/>
            <person name="Prion F."/>
            <person name="Qin B."/>
            <person name="Qu C."/>
            <person name="Retzel E.F."/>
            <person name="Riddle C."/>
            <person name="Sallet E."/>
            <person name="Samain S."/>
            <person name="Samson N."/>
            <person name="Sanders I."/>
            <person name="Saurat O."/>
            <person name="Scarpelli C."/>
            <person name="Schiex T."/>
            <person name="Segurens B."/>
            <person name="Severin A.J."/>
            <person name="Sherrier D.J."/>
            <person name="Shi R."/>
            <person name="Sims S."/>
            <person name="Singer S.R."/>
            <person name="Sinharoy S."/>
            <person name="Sterck L."/>
            <person name="Viollet A."/>
            <person name="Wang B.B."/>
            <person name="Wang K."/>
            <person name="Wang M."/>
            <person name="Wang X."/>
            <person name="Warfsmann J."/>
            <person name="Weissenbach J."/>
            <person name="White D.D."/>
            <person name="White J.D."/>
            <person name="Wiley G.B."/>
            <person name="Wincker P."/>
            <person name="Xing Y."/>
            <person name="Yang L."/>
            <person name="Yao Z."/>
            <person name="Ying F."/>
            <person name="Zhai J."/>
            <person name="Zhou L."/>
            <person name="Zuber A."/>
            <person name="Denarie J."/>
            <person name="Dixon R.A."/>
            <person name="May G.D."/>
            <person name="Schwartz D.C."/>
            <person name="Rogers J."/>
            <person name="Quetier F."/>
            <person name="Town C.D."/>
            <person name="Roe B.A."/>
        </authorList>
    </citation>
    <scope>NUCLEOTIDE SEQUENCE [LARGE SCALE GENOMIC DNA]</scope>
    <source>
        <strain evidence="3">A17</strain>
        <strain evidence="5 6">cv. Jemalong A17</strain>
    </source>
</reference>
<dbReference type="Proteomes" id="UP000002051">
    <property type="component" value="Chromosome 4"/>
</dbReference>
<comment type="similarity">
    <text evidence="1">Belongs to the 'GDSL' lipolytic enzyme family.</text>
</comment>
<dbReference type="Pfam" id="PF00657">
    <property type="entry name" value="Lipase_GDSL"/>
    <property type="match status" value="1"/>
</dbReference>
<reference evidence="4" key="4">
    <citation type="journal article" date="2018" name="Nat. Plants">
        <title>Whole-genome landscape of Medicago truncatula symbiotic genes.</title>
        <authorList>
            <person name="Pecrix Y."/>
            <person name="Gamas P."/>
            <person name="Carrere S."/>
        </authorList>
    </citation>
    <scope>NUCLEOTIDE SEQUENCE</scope>
    <source>
        <tissue evidence="4">Leaves</tissue>
    </source>
</reference>
<protein>
    <submittedName>
        <fullName evidence="3">GDSL-like lipase/acylhydrolase</fullName>
    </submittedName>
    <submittedName>
        <fullName evidence="4">Putative triacylglycerol lipase</fullName>
        <ecNumber evidence="4">3.1.1.3</ecNumber>
    </submittedName>
</protein>
<dbReference type="AlphaFoldDB" id="A0A072UJT0"/>
<evidence type="ECO:0000313" key="5">
    <source>
        <dbReference type="EnsemblPlants" id="KEH29917"/>
    </source>
</evidence>
<dbReference type="GO" id="GO:0004806">
    <property type="term" value="F:triacylglycerol lipase activity"/>
    <property type="evidence" value="ECO:0007669"/>
    <property type="project" value="UniProtKB-EC"/>
</dbReference>
<dbReference type="InterPro" id="IPR036514">
    <property type="entry name" value="SGNH_hydro_sf"/>
</dbReference>
<dbReference type="PANTHER" id="PTHR45642:SF67">
    <property type="entry name" value="GDSL-LIKE LIPASE_ACYLHYDROLASE FAMILY PROTEIN, EXPRESSED"/>
    <property type="match status" value="1"/>
</dbReference>
<feature type="signal peptide" evidence="2">
    <location>
        <begin position="1"/>
        <end position="21"/>
    </location>
</feature>
<gene>
    <name evidence="5" type="primary">25492335</name>
    <name evidence="3" type="ordered locus">MTR_4g056160</name>
    <name evidence="4" type="ORF">MtrunA17_Chr4g0027521</name>
</gene>
<evidence type="ECO:0000313" key="6">
    <source>
        <dbReference type="Proteomes" id="UP000002051"/>
    </source>
</evidence>